<evidence type="ECO:0000256" key="11">
    <source>
        <dbReference type="ARBA" id="ARBA00022771"/>
    </source>
</evidence>
<dbReference type="GeneID" id="103505014"/>
<keyword evidence="7" id="KW-0597">Phosphoprotein</keyword>
<dbReference type="GO" id="GO:0009893">
    <property type="term" value="P:positive regulation of metabolic process"/>
    <property type="evidence" value="ECO:0007669"/>
    <property type="project" value="UniProtKB-ARBA"/>
</dbReference>
<keyword evidence="8" id="KW-0808">Transferase</keyword>
<keyword evidence="12 19" id="KW-0833">Ubl conjugation pathway</keyword>
<dbReference type="InterPro" id="IPR015496">
    <property type="entry name" value="Ubiquilin"/>
</dbReference>
<dbReference type="FunFam" id="1.20.120.1750:FF:000009">
    <property type="entry name" value="E3 ubiquitin-protein ligase parkin"/>
    <property type="match status" value="1"/>
</dbReference>
<evidence type="ECO:0000256" key="15">
    <source>
        <dbReference type="ARBA" id="ARBA00023006"/>
    </source>
</evidence>
<keyword evidence="11" id="KW-0863">Zinc-finger</keyword>
<evidence type="ECO:0000313" key="24">
    <source>
        <dbReference type="RefSeq" id="XP_026676219.1"/>
    </source>
</evidence>
<gene>
    <name evidence="24" type="primary">LOC103505014</name>
</gene>
<evidence type="ECO:0000256" key="5">
    <source>
        <dbReference type="ARBA" id="ARBA00012251"/>
    </source>
</evidence>
<dbReference type="GO" id="GO:0000151">
    <property type="term" value="C:ubiquitin ligase complex"/>
    <property type="evidence" value="ECO:0007669"/>
    <property type="project" value="UniProtKB-UniRule"/>
</dbReference>
<evidence type="ECO:0000256" key="18">
    <source>
        <dbReference type="ARBA" id="ARBA00029536"/>
    </source>
</evidence>
<keyword evidence="14 19" id="KW-0832">Ubl conjugation</keyword>
<sequence length="403" mass="45142">MDTIIGYIMSVLNEILHLFWISRKPDNTLMINIKSNTGNTVCVNLDPASDIRNVKEMIAPKLGLKYEEVKIIFAGKELEDTTIISECDLGQQSILHAVKSSPENNKIQKSKPMNSTLTDFHIQELDEESARSSSPDITQEPVTPSKAHFYVYCNNVCSGKLRVRCAQCKSGAVIVDRDPQSWSDVLEPRQISCHCTEEHCTTGPVSWAEFYFKCAQHVSANMNQVDECLPLSLVTSNVRKIPCLACTDVCNHSPELYKTLGEQNWQITLWSYIYSFKSHCYISQEGQDGCKRIGCTECGFVFCKDCLQGAHIGPCDPERTSMDQGGASTSDYAVDPTRASQARWDDASQVTIKVSTKPCPSCRTATERAGGCMHMICTRCSFPWCWVCQVEWSRECMGSHWFG</sequence>
<dbReference type="PANTHER" id="PTHR10677:SF3">
    <property type="entry name" value="FI07626P-RELATED"/>
    <property type="match status" value="1"/>
</dbReference>
<dbReference type="GO" id="GO:0061630">
    <property type="term" value="F:ubiquitin protein ligase activity"/>
    <property type="evidence" value="ECO:0007669"/>
    <property type="project" value="UniProtKB-EC"/>
</dbReference>
<evidence type="ECO:0000256" key="6">
    <source>
        <dbReference type="ARBA" id="ARBA00022490"/>
    </source>
</evidence>
<comment type="pathway">
    <text evidence="4 19">Protein modification; protein ubiquitination.</text>
</comment>
<dbReference type="KEGG" id="dci:103505014"/>
<evidence type="ECO:0000256" key="7">
    <source>
        <dbReference type="ARBA" id="ARBA00022553"/>
    </source>
</evidence>
<dbReference type="STRING" id="121845.A0A3Q0IJ28"/>
<dbReference type="CDD" id="cd20357">
    <property type="entry name" value="Rcat_RBR_parkin"/>
    <property type="match status" value="1"/>
</dbReference>
<feature type="domain" description="RING-type" evidence="22">
    <location>
        <begin position="161"/>
        <end position="403"/>
    </location>
</feature>
<keyword evidence="13 19" id="KW-0862">Zinc</keyword>
<dbReference type="PaxDb" id="121845-A0A3Q0IJ28"/>
<comment type="subunit">
    <text evidence="19">Forms an E3 ubiquitin ligase complex.</text>
</comment>
<keyword evidence="15 19" id="KW-0072">Autophagy</keyword>
<dbReference type="PROSITE" id="PS51873">
    <property type="entry name" value="TRIAD"/>
    <property type="match status" value="1"/>
</dbReference>
<dbReference type="SMART" id="SM00213">
    <property type="entry name" value="UBQ"/>
    <property type="match status" value="1"/>
</dbReference>
<feature type="active site" evidence="20">
    <location>
        <position position="372"/>
    </location>
</feature>
<evidence type="ECO:0000259" key="22">
    <source>
        <dbReference type="PROSITE" id="PS51873"/>
    </source>
</evidence>
<comment type="function">
    <text evidence="19">Functions within a multiprotein E3 ubiquitin ligase complex, catalyzing the covalent attachment of ubiquitin moieties onto substrate proteins.</text>
</comment>
<keyword evidence="16 19" id="KW-0496">Mitochondrion</keyword>
<accession>A0A3Q0IJ28</accession>
<dbReference type="GO" id="GO:0008270">
    <property type="term" value="F:zinc ion binding"/>
    <property type="evidence" value="ECO:0007669"/>
    <property type="project" value="UniProtKB-KW"/>
</dbReference>
<dbReference type="Pfam" id="PF00240">
    <property type="entry name" value="ubiquitin"/>
    <property type="match status" value="1"/>
</dbReference>
<dbReference type="PROSITE" id="PS50053">
    <property type="entry name" value="UBIQUITIN_2"/>
    <property type="match status" value="1"/>
</dbReference>
<dbReference type="InterPro" id="IPR044066">
    <property type="entry name" value="TRIAD_supradom"/>
</dbReference>
<dbReference type="PRINTS" id="PR01475">
    <property type="entry name" value="PARKIN"/>
</dbReference>
<dbReference type="Gene3D" id="3.10.20.90">
    <property type="entry name" value="Phosphatidylinositol 3-kinase Catalytic Subunit, Chain A, domain 1"/>
    <property type="match status" value="1"/>
</dbReference>
<evidence type="ECO:0000256" key="13">
    <source>
        <dbReference type="ARBA" id="ARBA00022833"/>
    </source>
</evidence>
<evidence type="ECO:0000313" key="23">
    <source>
        <dbReference type="Proteomes" id="UP000079169"/>
    </source>
</evidence>
<comment type="similarity">
    <text evidence="17 19">Belongs to the RBR family. Parkin subfamily.</text>
</comment>
<dbReference type="RefSeq" id="XP_026676219.1">
    <property type="nucleotide sequence ID" value="XM_026820418.1"/>
</dbReference>
<dbReference type="GO" id="GO:0016567">
    <property type="term" value="P:protein ubiquitination"/>
    <property type="evidence" value="ECO:0007669"/>
    <property type="project" value="UniProtKB-UniRule"/>
</dbReference>
<dbReference type="CDD" id="cd21382">
    <property type="entry name" value="RING0_parkin"/>
    <property type="match status" value="1"/>
</dbReference>
<evidence type="ECO:0000256" key="4">
    <source>
        <dbReference type="ARBA" id="ARBA00004906"/>
    </source>
</evidence>
<evidence type="ECO:0000259" key="21">
    <source>
        <dbReference type="PROSITE" id="PS50053"/>
    </source>
</evidence>
<reference evidence="24" key="1">
    <citation type="submission" date="2025-08" db="UniProtKB">
        <authorList>
            <consortium name="RefSeq"/>
        </authorList>
    </citation>
    <scope>IDENTIFICATION</scope>
</reference>
<proteinExistence type="inferred from homology"/>
<dbReference type="GO" id="GO:0006914">
    <property type="term" value="P:autophagy"/>
    <property type="evidence" value="ECO:0007669"/>
    <property type="project" value="UniProtKB-UniRule"/>
</dbReference>
<dbReference type="SUPFAM" id="SSF54236">
    <property type="entry name" value="Ubiquitin-like"/>
    <property type="match status" value="1"/>
</dbReference>
<comment type="catalytic activity">
    <reaction evidence="1 19">
        <text>[E2 ubiquitin-conjugating enzyme]-S-ubiquitinyl-L-cysteine + [acceptor protein]-L-lysine = [E2 ubiquitin-conjugating enzyme]-L-cysteine + [acceptor protein]-N(6)-ubiquitinyl-L-lysine.</text>
        <dbReference type="EC" id="2.3.2.31"/>
    </reaction>
</comment>
<keyword evidence="6" id="KW-0963">Cytoplasm</keyword>
<protein>
    <recommendedName>
        <fullName evidence="18 19">E3 ubiquitin-protein ligase parkin</fullName>
        <ecNumber evidence="5 19">2.3.2.31</ecNumber>
    </recommendedName>
</protein>
<dbReference type="GO" id="GO:0005739">
    <property type="term" value="C:mitochondrion"/>
    <property type="evidence" value="ECO:0007669"/>
    <property type="project" value="UniProtKB-SubCell"/>
</dbReference>
<dbReference type="Pfam" id="PF22605">
    <property type="entry name" value="IBR_2"/>
    <property type="match status" value="1"/>
</dbReference>
<dbReference type="Gene3D" id="1.20.120.1750">
    <property type="match status" value="1"/>
</dbReference>
<dbReference type="InterPro" id="IPR041565">
    <property type="entry name" value="Parkin_Znf-RING"/>
</dbReference>
<dbReference type="InterPro" id="IPR054694">
    <property type="entry name" value="Parkin-like_IBR"/>
</dbReference>
<dbReference type="AlphaFoldDB" id="A0A3Q0IJ28"/>
<name>A0A3Q0IJ28_DIACI</name>
<dbReference type="InterPro" id="IPR047536">
    <property type="entry name" value="Rcat_RBR_parkin"/>
</dbReference>
<evidence type="ECO:0000256" key="16">
    <source>
        <dbReference type="ARBA" id="ARBA00023128"/>
    </source>
</evidence>
<dbReference type="Proteomes" id="UP000079169">
    <property type="component" value="Unplaced"/>
</dbReference>
<evidence type="ECO:0000256" key="8">
    <source>
        <dbReference type="ARBA" id="ARBA00022679"/>
    </source>
</evidence>
<dbReference type="SUPFAM" id="SSF57850">
    <property type="entry name" value="RING/U-box"/>
    <property type="match status" value="1"/>
</dbReference>
<evidence type="ECO:0000256" key="9">
    <source>
        <dbReference type="ARBA" id="ARBA00022723"/>
    </source>
</evidence>
<evidence type="ECO:0000256" key="19">
    <source>
        <dbReference type="PIRNR" id="PIRNR037880"/>
    </source>
</evidence>
<dbReference type="UniPathway" id="UPA00143"/>
<evidence type="ECO:0000256" key="17">
    <source>
        <dbReference type="ARBA" id="ARBA00029442"/>
    </source>
</evidence>
<evidence type="ECO:0000256" key="3">
    <source>
        <dbReference type="ARBA" id="ARBA00004514"/>
    </source>
</evidence>
<dbReference type="InterPro" id="IPR029071">
    <property type="entry name" value="Ubiquitin-like_domsf"/>
</dbReference>
<evidence type="ECO:0000256" key="12">
    <source>
        <dbReference type="ARBA" id="ARBA00022786"/>
    </source>
</evidence>
<dbReference type="GO" id="GO:0006511">
    <property type="term" value="P:ubiquitin-dependent protein catabolic process"/>
    <property type="evidence" value="ECO:0007669"/>
    <property type="project" value="TreeGrafter"/>
</dbReference>
<dbReference type="Gene3D" id="2.20.25.20">
    <property type="match status" value="1"/>
</dbReference>
<dbReference type="EC" id="2.3.2.31" evidence="5 19"/>
<dbReference type="GO" id="GO:0005829">
    <property type="term" value="C:cytosol"/>
    <property type="evidence" value="ECO:0007669"/>
    <property type="project" value="UniProtKB-SubCell"/>
</dbReference>
<keyword evidence="10" id="KW-0677">Repeat</keyword>
<keyword evidence="23" id="KW-1185">Reference proteome</keyword>
<dbReference type="PIRSF" id="PIRSF037880">
    <property type="entry name" value="Parkin"/>
    <property type="match status" value="1"/>
</dbReference>
<dbReference type="GO" id="GO:0031593">
    <property type="term" value="F:polyubiquitin modification-dependent protein binding"/>
    <property type="evidence" value="ECO:0007669"/>
    <property type="project" value="TreeGrafter"/>
</dbReference>
<organism evidence="23 24">
    <name type="scientific">Diaphorina citri</name>
    <name type="common">Asian citrus psyllid</name>
    <dbReference type="NCBI Taxonomy" id="121845"/>
    <lineage>
        <taxon>Eukaryota</taxon>
        <taxon>Metazoa</taxon>
        <taxon>Ecdysozoa</taxon>
        <taxon>Arthropoda</taxon>
        <taxon>Hexapoda</taxon>
        <taxon>Insecta</taxon>
        <taxon>Pterygota</taxon>
        <taxon>Neoptera</taxon>
        <taxon>Paraneoptera</taxon>
        <taxon>Hemiptera</taxon>
        <taxon>Sternorrhyncha</taxon>
        <taxon>Psylloidea</taxon>
        <taxon>Psyllidae</taxon>
        <taxon>Diaphorininae</taxon>
        <taxon>Diaphorina</taxon>
    </lineage>
</organism>
<dbReference type="Pfam" id="PF17976">
    <property type="entry name" value="zf-RING_12"/>
    <property type="match status" value="1"/>
</dbReference>
<dbReference type="PANTHER" id="PTHR10677">
    <property type="entry name" value="UBIQUILIN"/>
    <property type="match status" value="1"/>
</dbReference>
<evidence type="ECO:0000256" key="20">
    <source>
        <dbReference type="PIRSR" id="PIRSR037880-1"/>
    </source>
</evidence>
<evidence type="ECO:0000256" key="2">
    <source>
        <dbReference type="ARBA" id="ARBA00004173"/>
    </source>
</evidence>
<evidence type="ECO:0000256" key="14">
    <source>
        <dbReference type="ARBA" id="ARBA00022843"/>
    </source>
</evidence>
<keyword evidence="9 19" id="KW-0479">Metal-binding</keyword>
<evidence type="ECO:0000256" key="1">
    <source>
        <dbReference type="ARBA" id="ARBA00001798"/>
    </source>
</evidence>
<comment type="subcellular location">
    <subcellularLocation>
        <location evidence="3">Cytoplasm</location>
        <location evidence="3">Cytosol</location>
    </subcellularLocation>
    <subcellularLocation>
        <location evidence="2 19">Mitochondrion</location>
    </subcellularLocation>
</comment>
<evidence type="ECO:0000256" key="10">
    <source>
        <dbReference type="ARBA" id="ARBA00022737"/>
    </source>
</evidence>
<dbReference type="CTD" id="40336"/>
<dbReference type="InterPro" id="IPR003977">
    <property type="entry name" value="Parkin"/>
</dbReference>
<dbReference type="InterPro" id="IPR000626">
    <property type="entry name" value="Ubiquitin-like_dom"/>
</dbReference>
<feature type="domain" description="Ubiquitin-like" evidence="21">
    <location>
        <begin position="29"/>
        <end position="104"/>
    </location>
</feature>